<evidence type="ECO:0000256" key="8">
    <source>
        <dbReference type="ARBA" id="ARBA00062683"/>
    </source>
</evidence>
<feature type="domain" description="Small ribosomal subunit protein uS5m N-terminal" evidence="11">
    <location>
        <begin position="30"/>
        <end position="144"/>
    </location>
</feature>
<dbReference type="SUPFAM" id="SSF54211">
    <property type="entry name" value="Ribosomal protein S5 domain 2-like"/>
    <property type="match status" value="1"/>
</dbReference>
<evidence type="ECO:0000256" key="4">
    <source>
        <dbReference type="ARBA" id="ARBA00023128"/>
    </source>
</evidence>
<dbReference type="GO" id="GO:0003723">
    <property type="term" value="F:RNA binding"/>
    <property type="evidence" value="ECO:0007669"/>
    <property type="project" value="InterPro"/>
</dbReference>
<evidence type="ECO:0000256" key="2">
    <source>
        <dbReference type="ARBA" id="ARBA00008945"/>
    </source>
</evidence>
<dbReference type="AlphaFoldDB" id="A0A8K0PC51"/>
<evidence type="ECO:0000256" key="5">
    <source>
        <dbReference type="ARBA" id="ARBA00023274"/>
    </source>
</evidence>
<feature type="domain" description="Small ribosomal subunit protein uS5 C-terminal" evidence="10">
    <location>
        <begin position="208"/>
        <end position="276"/>
    </location>
</feature>
<evidence type="ECO:0000256" key="3">
    <source>
        <dbReference type="ARBA" id="ARBA00022980"/>
    </source>
</evidence>
<dbReference type="InterPro" id="IPR005324">
    <property type="entry name" value="Ribosomal_uS5_C"/>
</dbReference>
<dbReference type="InterPro" id="IPR014721">
    <property type="entry name" value="Ribsml_uS5_D2-typ_fold_subgr"/>
</dbReference>
<evidence type="ECO:0000256" key="1">
    <source>
        <dbReference type="ARBA" id="ARBA00004173"/>
    </source>
</evidence>
<dbReference type="Gene3D" id="3.30.230.10">
    <property type="match status" value="1"/>
</dbReference>
<keyword evidence="4" id="KW-0496">Mitochondrion</keyword>
<dbReference type="OrthoDB" id="309483at2759"/>
<sequence length="383" mass="43317">MVPSTSITMAYNVIIRFCGSFSNTLLSSERMPAEQIWKGVTSVSNAGKKRGRGKGVGKKMAKNLNRGQVIGFGKANIVWPGLNAPIFRGREIVQREQLPEDKERFEKILKMRDEMGTYRPLRLSPLERGWSGTKMPGRSIGPPDPIGEGKHFDGFDTKVLEMKTVFNMKGNLGRTRRMSVFVVTGNKNGLAGFALGKAVDVYHDFFCQFGKVKLFVQKKPEGYGLVCHRAVKTVCEVLGIKDLYAKVEGSTNLQHIVMAFFHGLLKQKTYQQIAEEKGLHVVEICKEAHNFPKVLASPTNCLTKDEVDPTEMDFNQHVLDGKVRLQKKKFPKFYTLLPSYQKHLKHIRLQLRVEYGEVRSFLADKYPECVAPKFQKKVDSEIS</sequence>
<dbReference type="EMBL" id="KZ309283">
    <property type="protein sequence ID" value="KAG8238114.1"/>
    <property type="molecule type" value="Genomic_DNA"/>
</dbReference>
<dbReference type="Pfam" id="PF21251">
    <property type="entry name" value="Ribosomal_uS5m_N"/>
    <property type="match status" value="1"/>
</dbReference>
<keyword evidence="3" id="KW-0689">Ribosomal protein</keyword>
<dbReference type="Gene3D" id="3.30.160.20">
    <property type="match status" value="1"/>
</dbReference>
<evidence type="ECO:0000256" key="6">
    <source>
        <dbReference type="ARBA" id="ARBA00039335"/>
    </source>
</evidence>
<dbReference type="Pfam" id="PF00333">
    <property type="entry name" value="Ribosomal_S5"/>
    <property type="match status" value="1"/>
</dbReference>
<dbReference type="GO" id="GO:0005763">
    <property type="term" value="C:mitochondrial small ribosomal subunit"/>
    <property type="evidence" value="ECO:0007669"/>
    <property type="project" value="UniProtKB-ARBA"/>
</dbReference>
<dbReference type="InterPro" id="IPR048584">
    <property type="entry name" value="Ribosomal_uS5m_N"/>
</dbReference>
<dbReference type="PANTHER" id="PTHR48277">
    <property type="entry name" value="MITOCHONDRIAL RIBOSOMAL PROTEIN S5"/>
    <property type="match status" value="1"/>
</dbReference>
<evidence type="ECO:0000259" key="10">
    <source>
        <dbReference type="Pfam" id="PF03719"/>
    </source>
</evidence>
<evidence type="ECO:0000313" key="13">
    <source>
        <dbReference type="Proteomes" id="UP000792457"/>
    </source>
</evidence>
<dbReference type="GO" id="GO:0006412">
    <property type="term" value="P:translation"/>
    <property type="evidence" value="ECO:0007669"/>
    <property type="project" value="InterPro"/>
</dbReference>
<dbReference type="PANTHER" id="PTHR48277:SF1">
    <property type="entry name" value="MITOCHONDRIAL RIBOSOMAL PROTEIN S5"/>
    <property type="match status" value="1"/>
</dbReference>
<protein>
    <recommendedName>
        <fullName evidence="6">Small ribosomal subunit protein uS5m</fullName>
    </recommendedName>
    <alternativeName>
        <fullName evidence="7">28S ribosomal protein S5, mitochondrial</fullName>
    </alternativeName>
</protein>
<comment type="caution">
    <text evidence="12">The sequence shown here is derived from an EMBL/GenBank/DDBJ whole genome shotgun (WGS) entry which is preliminary data.</text>
</comment>
<dbReference type="FunFam" id="3.30.160.20:FF:000022">
    <property type="entry name" value="28S ribosomal protein S5, mitochondrial"/>
    <property type="match status" value="1"/>
</dbReference>
<reference evidence="12" key="1">
    <citation type="submission" date="2013-04" db="EMBL/GenBank/DDBJ databases">
        <authorList>
            <person name="Qu J."/>
            <person name="Murali S.C."/>
            <person name="Bandaranaike D."/>
            <person name="Bellair M."/>
            <person name="Blankenburg K."/>
            <person name="Chao H."/>
            <person name="Dinh H."/>
            <person name="Doddapaneni H."/>
            <person name="Downs B."/>
            <person name="Dugan-Rocha S."/>
            <person name="Elkadiri S."/>
            <person name="Gnanaolivu R.D."/>
            <person name="Hernandez B."/>
            <person name="Javaid M."/>
            <person name="Jayaseelan J.C."/>
            <person name="Lee S."/>
            <person name="Li M."/>
            <person name="Ming W."/>
            <person name="Munidasa M."/>
            <person name="Muniz J."/>
            <person name="Nguyen L."/>
            <person name="Ongeri F."/>
            <person name="Osuji N."/>
            <person name="Pu L.-L."/>
            <person name="Puazo M."/>
            <person name="Qu C."/>
            <person name="Quiroz J."/>
            <person name="Raj R."/>
            <person name="Weissenberger G."/>
            <person name="Xin Y."/>
            <person name="Zou X."/>
            <person name="Han Y."/>
            <person name="Richards S."/>
            <person name="Worley K."/>
            <person name="Muzny D."/>
            <person name="Gibbs R."/>
        </authorList>
    </citation>
    <scope>NUCLEOTIDE SEQUENCE</scope>
    <source>
        <strain evidence="12">Sampled in the wild</strain>
    </source>
</reference>
<dbReference type="SUPFAM" id="SSF54768">
    <property type="entry name" value="dsRNA-binding domain-like"/>
    <property type="match status" value="1"/>
</dbReference>
<comment type="subunit">
    <text evidence="8">Component of the mitochondrial ribosome small subunit (28S) which comprises a 12S rRNA and about 30 distinct proteins.</text>
</comment>
<proteinExistence type="inferred from homology"/>
<gene>
    <name evidence="12" type="ORF">J437_LFUL012725</name>
</gene>
<organism evidence="12 13">
    <name type="scientific">Ladona fulva</name>
    <name type="common">Scarce chaser dragonfly</name>
    <name type="synonym">Libellula fulva</name>
    <dbReference type="NCBI Taxonomy" id="123851"/>
    <lineage>
        <taxon>Eukaryota</taxon>
        <taxon>Metazoa</taxon>
        <taxon>Ecdysozoa</taxon>
        <taxon>Arthropoda</taxon>
        <taxon>Hexapoda</taxon>
        <taxon>Insecta</taxon>
        <taxon>Pterygota</taxon>
        <taxon>Palaeoptera</taxon>
        <taxon>Odonata</taxon>
        <taxon>Epiprocta</taxon>
        <taxon>Anisoptera</taxon>
        <taxon>Libelluloidea</taxon>
        <taxon>Libellulidae</taxon>
        <taxon>Ladona</taxon>
    </lineage>
</organism>
<comment type="subcellular location">
    <subcellularLocation>
        <location evidence="1">Mitochondrion</location>
    </subcellularLocation>
</comment>
<name>A0A8K0PC51_LADFU</name>
<reference evidence="12" key="2">
    <citation type="submission" date="2017-10" db="EMBL/GenBank/DDBJ databases">
        <title>Ladona fulva Genome sequencing and assembly.</title>
        <authorList>
            <person name="Murali S."/>
            <person name="Richards S."/>
            <person name="Bandaranaike D."/>
            <person name="Bellair M."/>
            <person name="Blankenburg K."/>
            <person name="Chao H."/>
            <person name="Dinh H."/>
            <person name="Doddapaneni H."/>
            <person name="Dugan-Rocha S."/>
            <person name="Elkadiri S."/>
            <person name="Gnanaolivu R."/>
            <person name="Hernandez B."/>
            <person name="Skinner E."/>
            <person name="Javaid M."/>
            <person name="Lee S."/>
            <person name="Li M."/>
            <person name="Ming W."/>
            <person name="Munidasa M."/>
            <person name="Muniz J."/>
            <person name="Nguyen L."/>
            <person name="Hughes D."/>
            <person name="Osuji N."/>
            <person name="Pu L.-L."/>
            <person name="Puazo M."/>
            <person name="Qu C."/>
            <person name="Quiroz J."/>
            <person name="Raj R."/>
            <person name="Weissenberger G."/>
            <person name="Xin Y."/>
            <person name="Zou X."/>
            <person name="Han Y."/>
            <person name="Worley K."/>
            <person name="Muzny D."/>
            <person name="Gibbs R."/>
        </authorList>
    </citation>
    <scope>NUCLEOTIDE SEQUENCE</scope>
    <source>
        <strain evidence="12">Sampled in the wild</strain>
    </source>
</reference>
<evidence type="ECO:0000313" key="12">
    <source>
        <dbReference type="EMBL" id="KAG8238114.1"/>
    </source>
</evidence>
<dbReference type="InterPro" id="IPR000851">
    <property type="entry name" value="Ribosomal_uS5"/>
</dbReference>
<dbReference type="FunFam" id="3.30.230.10:FF:000002">
    <property type="entry name" value="30S ribosomal protein S5"/>
    <property type="match status" value="1"/>
</dbReference>
<dbReference type="Pfam" id="PF03719">
    <property type="entry name" value="Ribosomal_S5_C"/>
    <property type="match status" value="1"/>
</dbReference>
<keyword evidence="13" id="KW-1185">Reference proteome</keyword>
<accession>A0A8K0PC51</accession>
<dbReference type="Proteomes" id="UP000792457">
    <property type="component" value="Unassembled WGS sequence"/>
</dbReference>
<comment type="similarity">
    <text evidence="2">Belongs to the universal ribosomal protein uS5 family.</text>
</comment>
<evidence type="ECO:0000256" key="7">
    <source>
        <dbReference type="ARBA" id="ARBA00041606"/>
    </source>
</evidence>
<dbReference type="GO" id="GO:0003735">
    <property type="term" value="F:structural constituent of ribosome"/>
    <property type="evidence" value="ECO:0007669"/>
    <property type="project" value="InterPro"/>
</dbReference>
<evidence type="ECO:0000259" key="11">
    <source>
        <dbReference type="Pfam" id="PF21251"/>
    </source>
</evidence>
<dbReference type="InterPro" id="IPR020568">
    <property type="entry name" value="Ribosomal_Su5_D2-typ_SF"/>
</dbReference>
<dbReference type="GO" id="GO:0005743">
    <property type="term" value="C:mitochondrial inner membrane"/>
    <property type="evidence" value="ECO:0007669"/>
    <property type="project" value="UniProtKB-ARBA"/>
</dbReference>
<feature type="domain" description="S5 DRBM" evidence="9">
    <location>
        <begin position="155"/>
        <end position="201"/>
    </location>
</feature>
<evidence type="ECO:0000259" key="9">
    <source>
        <dbReference type="Pfam" id="PF00333"/>
    </source>
</evidence>
<keyword evidence="5" id="KW-0687">Ribonucleoprotein</keyword>
<dbReference type="InterPro" id="IPR013810">
    <property type="entry name" value="Ribosomal_uS5_N"/>
</dbReference>